<gene>
    <name evidence="5" type="ORF">HHK36_027160</name>
</gene>
<dbReference type="OrthoDB" id="1908104at2759"/>
<keyword evidence="1" id="KW-0646">Protease inhibitor</keyword>
<proteinExistence type="predicted"/>
<dbReference type="Pfam" id="PF16845">
    <property type="entry name" value="SQAPI"/>
    <property type="match status" value="1"/>
</dbReference>
<name>A0A835D2S6_TETSI</name>
<protein>
    <recommendedName>
        <fullName evidence="4">Cystatin domain-containing protein</fullName>
    </recommendedName>
</protein>
<dbReference type="CDD" id="cd00042">
    <property type="entry name" value="CY"/>
    <property type="match status" value="1"/>
</dbReference>
<dbReference type="InterPro" id="IPR000010">
    <property type="entry name" value="Cystatin_dom"/>
</dbReference>
<keyword evidence="2" id="KW-0789">Thiol protease inhibitor</keyword>
<keyword evidence="3" id="KW-0732">Signal</keyword>
<feature type="chain" id="PRO_5032590297" description="Cystatin domain-containing protein" evidence="3">
    <location>
        <begin position="22"/>
        <end position="126"/>
    </location>
</feature>
<dbReference type="PANTHER" id="PTHR47373:SF1">
    <property type="entry name" value="CYSTEINE PROTEINASE INHIBITOR 2"/>
    <property type="match status" value="1"/>
</dbReference>
<evidence type="ECO:0000256" key="1">
    <source>
        <dbReference type="ARBA" id="ARBA00022690"/>
    </source>
</evidence>
<evidence type="ECO:0000259" key="4">
    <source>
        <dbReference type="SMART" id="SM00043"/>
    </source>
</evidence>
<feature type="domain" description="Cystatin" evidence="4">
    <location>
        <begin position="31"/>
        <end position="124"/>
    </location>
</feature>
<dbReference type="GO" id="GO:0004869">
    <property type="term" value="F:cysteine-type endopeptidase inhibitor activity"/>
    <property type="evidence" value="ECO:0007669"/>
    <property type="project" value="UniProtKB-KW"/>
</dbReference>
<sequence length="126" mass="13795">MAKAVLGMVALLAFFFLVVCSSRVVVGLGGGKVGGRTEIKDVKKNKEVQDLGRFSVEEFNRNQKKKDLALVFSEVVEAQKQVVSGIKYYLKIAAVQKGMPKTFDAVVVVKAWARSKELLTFAPSTN</sequence>
<accession>A0A835D2S6</accession>
<dbReference type="Proteomes" id="UP000655225">
    <property type="component" value="Unassembled WGS sequence"/>
</dbReference>
<reference evidence="5 6" key="1">
    <citation type="submission" date="2020-04" db="EMBL/GenBank/DDBJ databases">
        <title>Plant Genome Project.</title>
        <authorList>
            <person name="Zhang R.-G."/>
        </authorList>
    </citation>
    <scope>NUCLEOTIDE SEQUENCE [LARGE SCALE GENOMIC DNA]</scope>
    <source>
        <strain evidence="5">YNK0</strain>
        <tissue evidence="5">Leaf</tissue>
    </source>
</reference>
<dbReference type="Gene3D" id="3.10.450.10">
    <property type="match status" value="1"/>
</dbReference>
<evidence type="ECO:0000256" key="2">
    <source>
        <dbReference type="ARBA" id="ARBA00022704"/>
    </source>
</evidence>
<dbReference type="AlphaFoldDB" id="A0A835D2S6"/>
<dbReference type="PANTHER" id="PTHR47373">
    <property type="entry name" value="CYSTEINE PROTEINASE INHIBITOR 2"/>
    <property type="match status" value="1"/>
</dbReference>
<dbReference type="SMART" id="SM00043">
    <property type="entry name" value="CY"/>
    <property type="match status" value="1"/>
</dbReference>
<comment type="caution">
    <text evidence="5">The sequence shown here is derived from an EMBL/GenBank/DDBJ whole genome shotgun (WGS) entry which is preliminary data.</text>
</comment>
<feature type="signal peptide" evidence="3">
    <location>
        <begin position="1"/>
        <end position="21"/>
    </location>
</feature>
<organism evidence="5 6">
    <name type="scientific">Tetracentron sinense</name>
    <name type="common">Spur-leaf</name>
    <dbReference type="NCBI Taxonomy" id="13715"/>
    <lineage>
        <taxon>Eukaryota</taxon>
        <taxon>Viridiplantae</taxon>
        <taxon>Streptophyta</taxon>
        <taxon>Embryophyta</taxon>
        <taxon>Tracheophyta</taxon>
        <taxon>Spermatophyta</taxon>
        <taxon>Magnoliopsida</taxon>
        <taxon>Trochodendrales</taxon>
        <taxon>Trochodendraceae</taxon>
        <taxon>Tetracentron</taxon>
    </lineage>
</organism>
<dbReference type="OMA" id="GRFSITE"/>
<dbReference type="InterPro" id="IPR046350">
    <property type="entry name" value="Cystatin_sf"/>
</dbReference>
<keyword evidence="6" id="KW-1185">Reference proteome</keyword>
<dbReference type="SUPFAM" id="SSF54403">
    <property type="entry name" value="Cystatin/monellin"/>
    <property type="match status" value="1"/>
</dbReference>
<dbReference type="EMBL" id="JABCRI010000020">
    <property type="protein sequence ID" value="KAF8388488.1"/>
    <property type="molecule type" value="Genomic_DNA"/>
</dbReference>
<evidence type="ECO:0000313" key="5">
    <source>
        <dbReference type="EMBL" id="KAF8388488.1"/>
    </source>
</evidence>
<evidence type="ECO:0000313" key="6">
    <source>
        <dbReference type="Proteomes" id="UP000655225"/>
    </source>
</evidence>
<evidence type="ECO:0000256" key="3">
    <source>
        <dbReference type="SAM" id="SignalP"/>
    </source>
</evidence>